<comment type="caution">
    <text evidence="2">The sequence shown here is derived from an EMBL/GenBank/DDBJ whole genome shotgun (WGS) entry which is preliminary data.</text>
</comment>
<keyword evidence="4" id="KW-1185">Reference proteome</keyword>
<keyword evidence="1" id="KW-1133">Transmembrane helix</keyword>
<dbReference type="EMBL" id="CAXDID020000215">
    <property type="protein sequence ID" value="CAL6057777.1"/>
    <property type="molecule type" value="Genomic_DNA"/>
</dbReference>
<protein>
    <submittedName>
        <fullName evidence="3">Hypothetical_protein</fullName>
    </submittedName>
</protein>
<dbReference type="AlphaFoldDB" id="A0AA86THH8"/>
<evidence type="ECO:0000313" key="4">
    <source>
        <dbReference type="Proteomes" id="UP001642409"/>
    </source>
</evidence>
<organism evidence="2">
    <name type="scientific">Hexamita inflata</name>
    <dbReference type="NCBI Taxonomy" id="28002"/>
    <lineage>
        <taxon>Eukaryota</taxon>
        <taxon>Metamonada</taxon>
        <taxon>Diplomonadida</taxon>
        <taxon>Hexamitidae</taxon>
        <taxon>Hexamitinae</taxon>
        <taxon>Hexamita</taxon>
    </lineage>
</organism>
<sequence>MQTNDSINIQSFERNEILNSDLNIEMSEVQEEITLNRTKWCVISWTSFIFLVFSIVGVVYSVKYINDYYNLWQCLILSQCIFMLLLSMIGVCFSVQACYKMRSFPVICLCKANNNIQ</sequence>
<accession>A0AA86THH8</accession>
<reference evidence="3 4" key="2">
    <citation type="submission" date="2024-07" db="EMBL/GenBank/DDBJ databases">
        <authorList>
            <person name="Akdeniz Z."/>
        </authorList>
    </citation>
    <scope>NUCLEOTIDE SEQUENCE [LARGE SCALE GENOMIC DNA]</scope>
</reference>
<evidence type="ECO:0000313" key="3">
    <source>
        <dbReference type="EMBL" id="CAL6057777.1"/>
    </source>
</evidence>
<feature type="transmembrane region" description="Helical" evidence="1">
    <location>
        <begin position="40"/>
        <end position="62"/>
    </location>
</feature>
<dbReference type="Proteomes" id="UP001642409">
    <property type="component" value="Unassembled WGS sequence"/>
</dbReference>
<dbReference type="EMBL" id="CATOUU010000137">
    <property type="protein sequence ID" value="CAI9917740.1"/>
    <property type="molecule type" value="Genomic_DNA"/>
</dbReference>
<evidence type="ECO:0000256" key="1">
    <source>
        <dbReference type="SAM" id="Phobius"/>
    </source>
</evidence>
<feature type="transmembrane region" description="Helical" evidence="1">
    <location>
        <begin position="68"/>
        <end position="93"/>
    </location>
</feature>
<proteinExistence type="predicted"/>
<keyword evidence="1" id="KW-0472">Membrane</keyword>
<name>A0AA86THH8_9EUKA</name>
<gene>
    <name evidence="3" type="ORF">HINF_LOCUS47672</name>
    <name evidence="2" type="ORF">HINF_LOCUS5385</name>
</gene>
<keyword evidence="1" id="KW-0812">Transmembrane</keyword>
<reference evidence="2" key="1">
    <citation type="submission" date="2023-06" db="EMBL/GenBank/DDBJ databases">
        <authorList>
            <person name="Kurt Z."/>
        </authorList>
    </citation>
    <scope>NUCLEOTIDE SEQUENCE</scope>
</reference>
<evidence type="ECO:0000313" key="2">
    <source>
        <dbReference type="EMBL" id="CAI9917740.1"/>
    </source>
</evidence>